<evidence type="ECO:0000313" key="3">
    <source>
        <dbReference type="EMBL" id="CAD7272543.1"/>
    </source>
</evidence>
<protein>
    <submittedName>
        <fullName evidence="3">Uncharacterized protein</fullName>
    </submittedName>
</protein>
<evidence type="ECO:0000256" key="2">
    <source>
        <dbReference type="SAM" id="MobiDB-lite"/>
    </source>
</evidence>
<organism evidence="3">
    <name type="scientific">Notodromas monacha</name>
    <dbReference type="NCBI Taxonomy" id="399045"/>
    <lineage>
        <taxon>Eukaryota</taxon>
        <taxon>Metazoa</taxon>
        <taxon>Ecdysozoa</taxon>
        <taxon>Arthropoda</taxon>
        <taxon>Crustacea</taxon>
        <taxon>Oligostraca</taxon>
        <taxon>Ostracoda</taxon>
        <taxon>Podocopa</taxon>
        <taxon>Podocopida</taxon>
        <taxon>Cypridocopina</taxon>
        <taxon>Cypridoidea</taxon>
        <taxon>Cyprididae</taxon>
        <taxon>Notodromas</taxon>
    </lineage>
</organism>
<keyword evidence="1" id="KW-0175">Coiled coil</keyword>
<sequence>MSEGSETPSEEERSAFRPLTRESLATIEARIEEENAKKKELQHKKEKEGQRRPCACQSCLVPVLSSFIPRPGILPFTREMPAARVFKEPELLFPEKETLSGTDSESESDFEMTFKQVRYEEEDEDDGPQPDSALEAGMPLPLRLAAEFASDLVATPLEDIDPYYANQRLRRKNRVLNYSGRSSVSGPVHAAWARWLAPSPPPQGHVLNPRDGQAIQPSTSMVSMETHFQNTALVLRIRTPRCAVETPLNADFLEGARKLGKCVSWSLPRSTITNSFLGIDLE</sequence>
<proteinExistence type="predicted"/>
<evidence type="ECO:0000313" key="4">
    <source>
        <dbReference type="Proteomes" id="UP000678499"/>
    </source>
</evidence>
<accession>A0A7R9G7Y1</accession>
<gene>
    <name evidence="3" type="ORF">NMOB1V02_LOCUS472</name>
</gene>
<evidence type="ECO:0000256" key="1">
    <source>
        <dbReference type="SAM" id="Coils"/>
    </source>
</evidence>
<dbReference type="AlphaFoldDB" id="A0A7R9G7Y1"/>
<feature type="region of interest" description="Disordered" evidence="2">
    <location>
        <begin position="1"/>
        <end position="23"/>
    </location>
</feature>
<dbReference type="EMBL" id="CAJPEX010000041">
    <property type="protein sequence ID" value="CAG0912695.1"/>
    <property type="molecule type" value="Genomic_DNA"/>
</dbReference>
<name>A0A7R9G7Y1_9CRUS</name>
<keyword evidence="4" id="KW-1185">Reference proteome</keyword>
<dbReference type="OrthoDB" id="2984333at2759"/>
<feature type="coiled-coil region" evidence="1">
    <location>
        <begin position="24"/>
        <end position="51"/>
    </location>
</feature>
<reference evidence="3" key="1">
    <citation type="submission" date="2020-11" db="EMBL/GenBank/DDBJ databases">
        <authorList>
            <person name="Tran Van P."/>
        </authorList>
    </citation>
    <scope>NUCLEOTIDE SEQUENCE</scope>
</reference>
<dbReference type="Proteomes" id="UP000678499">
    <property type="component" value="Unassembled WGS sequence"/>
</dbReference>
<dbReference type="EMBL" id="OA882078">
    <property type="protein sequence ID" value="CAD7272543.1"/>
    <property type="molecule type" value="Genomic_DNA"/>
</dbReference>